<protein>
    <submittedName>
        <fullName evidence="2">Uu.00g019690.m01.CDS01</fullName>
    </submittedName>
</protein>
<comment type="caution">
    <text evidence="2">The sequence shown here is derived from an EMBL/GenBank/DDBJ whole genome shotgun (WGS) entry which is preliminary data.</text>
</comment>
<sequence>MSQGVFLGHWSGFGHRIYSPWITSNSGQKISGGHTMPPSNIFRPRFPQTVMLSPLATLLLPRFKALSPMAITSIASHTGISSEAVYVYEITESASHREKDTKHDWDERHVGLP</sequence>
<name>A0AAI8YQS5_9PEZI</name>
<gene>
    <name evidence="2" type="ORF">KHLLAP_LOCUS14318</name>
</gene>
<proteinExistence type="predicted"/>
<organism evidence="2 3">
    <name type="scientific">Anthostomella pinea</name>
    <dbReference type="NCBI Taxonomy" id="933095"/>
    <lineage>
        <taxon>Eukaryota</taxon>
        <taxon>Fungi</taxon>
        <taxon>Dikarya</taxon>
        <taxon>Ascomycota</taxon>
        <taxon>Pezizomycotina</taxon>
        <taxon>Sordariomycetes</taxon>
        <taxon>Xylariomycetidae</taxon>
        <taxon>Xylariales</taxon>
        <taxon>Xylariaceae</taxon>
        <taxon>Anthostomella</taxon>
    </lineage>
</organism>
<dbReference type="AlphaFoldDB" id="A0AAI8YQS5"/>
<feature type="region of interest" description="Disordered" evidence="1">
    <location>
        <begin position="94"/>
        <end position="113"/>
    </location>
</feature>
<keyword evidence="3" id="KW-1185">Reference proteome</keyword>
<reference evidence="2" key="1">
    <citation type="submission" date="2023-10" db="EMBL/GenBank/DDBJ databases">
        <authorList>
            <person name="Hackl T."/>
        </authorList>
    </citation>
    <scope>NUCLEOTIDE SEQUENCE</scope>
</reference>
<evidence type="ECO:0000256" key="1">
    <source>
        <dbReference type="SAM" id="MobiDB-lite"/>
    </source>
</evidence>
<accession>A0AAI8YQS5</accession>
<evidence type="ECO:0000313" key="2">
    <source>
        <dbReference type="EMBL" id="CAJ2513850.1"/>
    </source>
</evidence>
<evidence type="ECO:0000313" key="3">
    <source>
        <dbReference type="Proteomes" id="UP001295740"/>
    </source>
</evidence>
<dbReference type="EMBL" id="CAUWAG010000020">
    <property type="protein sequence ID" value="CAJ2513850.1"/>
    <property type="molecule type" value="Genomic_DNA"/>
</dbReference>
<dbReference type="Proteomes" id="UP001295740">
    <property type="component" value="Unassembled WGS sequence"/>
</dbReference>